<dbReference type="HOGENOM" id="CLU_2399965_0_0_1"/>
<evidence type="ECO:0000313" key="2">
    <source>
        <dbReference type="Proteomes" id="UP000005426"/>
    </source>
</evidence>
<gene>
    <name evidence="1" type="ORF">TRIATDRAFT_300535</name>
</gene>
<name>G9NXT3_HYPAI</name>
<dbReference type="Proteomes" id="UP000005426">
    <property type="component" value="Unassembled WGS sequence"/>
</dbReference>
<protein>
    <submittedName>
        <fullName evidence="1">Uncharacterized protein</fullName>
    </submittedName>
</protein>
<keyword evidence="2" id="KW-1185">Reference proteome</keyword>
<comment type="caution">
    <text evidence="1">The sequence shown here is derived from an EMBL/GenBank/DDBJ whole genome shotgun (WGS) entry which is preliminary data.</text>
</comment>
<proteinExistence type="predicted"/>
<accession>G9NXT3</accession>
<organism evidence="1 2">
    <name type="scientific">Hypocrea atroviridis (strain ATCC 20476 / IMI 206040)</name>
    <name type="common">Trichoderma atroviride</name>
    <dbReference type="NCBI Taxonomy" id="452589"/>
    <lineage>
        <taxon>Eukaryota</taxon>
        <taxon>Fungi</taxon>
        <taxon>Dikarya</taxon>
        <taxon>Ascomycota</taxon>
        <taxon>Pezizomycotina</taxon>
        <taxon>Sordariomycetes</taxon>
        <taxon>Hypocreomycetidae</taxon>
        <taxon>Hypocreales</taxon>
        <taxon>Hypocreaceae</taxon>
        <taxon>Trichoderma</taxon>
    </lineage>
</organism>
<dbReference type="AlphaFoldDB" id="G9NXT3"/>
<dbReference type="EMBL" id="ABDG02000025">
    <property type="protein sequence ID" value="EHK44262.1"/>
    <property type="molecule type" value="Genomic_DNA"/>
</dbReference>
<reference evidence="1 2" key="1">
    <citation type="journal article" date="2011" name="Genome Biol.">
        <title>Comparative genome sequence analysis underscores mycoparasitism as the ancestral life style of Trichoderma.</title>
        <authorList>
            <person name="Kubicek C.P."/>
            <person name="Herrera-Estrella A."/>
            <person name="Seidl-Seiboth V."/>
            <person name="Martinez D.A."/>
            <person name="Druzhinina I.S."/>
            <person name="Thon M."/>
            <person name="Zeilinger S."/>
            <person name="Casas-Flores S."/>
            <person name="Horwitz B.A."/>
            <person name="Mukherjee P.K."/>
            <person name="Mukherjee M."/>
            <person name="Kredics L."/>
            <person name="Alcaraz L.D."/>
            <person name="Aerts A."/>
            <person name="Antal Z."/>
            <person name="Atanasova L."/>
            <person name="Cervantes-Badillo M.G."/>
            <person name="Challacombe J."/>
            <person name="Chertkov O."/>
            <person name="McCluskey K."/>
            <person name="Coulpier F."/>
            <person name="Deshpande N."/>
            <person name="von Doehren H."/>
            <person name="Ebbole D.J."/>
            <person name="Esquivel-Naranjo E.U."/>
            <person name="Fekete E."/>
            <person name="Flipphi M."/>
            <person name="Glaser F."/>
            <person name="Gomez-Rodriguez E.Y."/>
            <person name="Gruber S."/>
            <person name="Han C."/>
            <person name="Henrissat B."/>
            <person name="Hermosa R."/>
            <person name="Hernandez-Onate M."/>
            <person name="Karaffa L."/>
            <person name="Kosti I."/>
            <person name="Le Crom S."/>
            <person name="Lindquist E."/>
            <person name="Lucas S."/>
            <person name="Luebeck M."/>
            <person name="Luebeck P.S."/>
            <person name="Margeot A."/>
            <person name="Metz B."/>
            <person name="Misra M."/>
            <person name="Nevalainen H."/>
            <person name="Omann M."/>
            <person name="Packer N."/>
            <person name="Perrone G."/>
            <person name="Uresti-Rivera E.E."/>
            <person name="Salamov A."/>
            <person name="Schmoll M."/>
            <person name="Seiboth B."/>
            <person name="Shapiro H."/>
            <person name="Sukno S."/>
            <person name="Tamayo-Ramos J.A."/>
            <person name="Tisch D."/>
            <person name="Wiest A."/>
            <person name="Wilkinson H.H."/>
            <person name="Zhang M."/>
            <person name="Coutinho P.M."/>
            <person name="Kenerley C.M."/>
            <person name="Monte E."/>
            <person name="Baker S.E."/>
            <person name="Grigoriev I.V."/>
        </authorList>
    </citation>
    <scope>NUCLEOTIDE SEQUENCE [LARGE SCALE GENOMIC DNA]</scope>
    <source>
        <strain evidence="2">ATCC 20476 / IMI 206040</strain>
    </source>
</reference>
<sequence length="93" mass="11061">MRPRSISEEVEEMIQMARRRWVDCTCSSSNVAAVLRVHSQMRLSTARRDVFQTANNFEKKITTFMISFTASLYPMDRACWRHSVRYWPTRPRS</sequence>
<evidence type="ECO:0000313" key="1">
    <source>
        <dbReference type="EMBL" id="EHK44262.1"/>
    </source>
</evidence>